<dbReference type="GO" id="GO:0046872">
    <property type="term" value="F:metal ion binding"/>
    <property type="evidence" value="ECO:0007669"/>
    <property type="project" value="UniProtKB-KW"/>
</dbReference>
<dbReference type="InterPro" id="IPR029035">
    <property type="entry name" value="DHS-like_NAD/FAD-binding_dom"/>
</dbReference>
<gene>
    <name evidence="6" type="primary">cobB</name>
    <name evidence="6" type="ORF">GCM10010954_09250</name>
</gene>
<dbReference type="Gene3D" id="3.30.1600.10">
    <property type="entry name" value="SIR2/SIRT2 'Small Domain"/>
    <property type="match status" value="1"/>
</dbReference>
<dbReference type="RefSeq" id="WP_188376281.1">
    <property type="nucleotide sequence ID" value="NZ_BMEL01000001.1"/>
</dbReference>
<organism evidence="6 7">
    <name type="scientific">Halobacillus andaensis</name>
    <dbReference type="NCBI Taxonomy" id="1176239"/>
    <lineage>
        <taxon>Bacteria</taxon>
        <taxon>Bacillati</taxon>
        <taxon>Bacillota</taxon>
        <taxon>Bacilli</taxon>
        <taxon>Bacillales</taxon>
        <taxon>Bacillaceae</taxon>
        <taxon>Halobacillus</taxon>
    </lineage>
</organism>
<evidence type="ECO:0000259" key="5">
    <source>
        <dbReference type="PROSITE" id="PS50305"/>
    </source>
</evidence>
<keyword evidence="4" id="KW-0862">Zinc</keyword>
<dbReference type="GO" id="GO:0017136">
    <property type="term" value="F:histone deacetylase activity, NAD-dependent"/>
    <property type="evidence" value="ECO:0007669"/>
    <property type="project" value="TreeGrafter"/>
</dbReference>
<dbReference type="EMBL" id="BMEL01000001">
    <property type="protein sequence ID" value="GGF12658.1"/>
    <property type="molecule type" value="Genomic_DNA"/>
</dbReference>
<keyword evidence="7" id="KW-1185">Reference proteome</keyword>
<dbReference type="Pfam" id="PF02146">
    <property type="entry name" value="SIR2"/>
    <property type="match status" value="1"/>
</dbReference>
<evidence type="ECO:0000313" key="6">
    <source>
        <dbReference type="EMBL" id="GGF12658.1"/>
    </source>
</evidence>
<name>A0A917B1S1_HALAA</name>
<dbReference type="PANTHER" id="PTHR11085:SF4">
    <property type="entry name" value="NAD-DEPENDENT PROTEIN DEACYLASE"/>
    <property type="match status" value="1"/>
</dbReference>
<dbReference type="EC" id="2.3.1.286" evidence="1"/>
<keyword evidence="4" id="KW-0479">Metal-binding</keyword>
<feature type="active site" description="Proton acceptor" evidence="4">
    <location>
        <position position="122"/>
    </location>
</feature>
<comment type="caution">
    <text evidence="6">The sequence shown here is derived from an EMBL/GenBank/DDBJ whole genome shotgun (WGS) entry which is preliminary data.</text>
</comment>
<feature type="binding site" evidence="4">
    <location>
        <position position="153"/>
    </location>
    <ligand>
        <name>Zn(2+)</name>
        <dbReference type="ChEBI" id="CHEBI:29105"/>
    </ligand>
</feature>
<dbReference type="GO" id="GO:0070403">
    <property type="term" value="F:NAD+ binding"/>
    <property type="evidence" value="ECO:0007669"/>
    <property type="project" value="InterPro"/>
</dbReference>
<feature type="binding site" evidence="4">
    <location>
        <position position="133"/>
    </location>
    <ligand>
        <name>Zn(2+)</name>
        <dbReference type="ChEBI" id="CHEBI:29105"/>
    </ligand>
</feature>
<dbReference type="Gene3D" id="3.40.50.1220">
    <property type="entry name" value="TPP-binding domain"/>
    <property type="match status" value="1"/>
</dbReference>
<dbReference type="InterPro" id="IPR026590">
    <property type="entry name" value="Ssirtuin_cat_dom"/>
</dbReference>
<feature type="domain" description="Deacetylase sirtuin-type" evidence="5">
    <location>
        <begin position="1"/>
        <end position="242"/>
    </location>
</feature>
<dbReference type="InterPro" id="IPR050134">
    <property type="entry name" value="NAD-dep_sirtuin_deacylases"/>
</dbReference>
<reference evidence="6" key="2">
    <citation type="submission" date="2020-09" db="EMBL/GenBank/DDBJ databases">
        <authorList>
            <person name="Sun Q."/>
            <person name="Zhou Y."/>
        </authorList>
    </citation>
    <scope>NUCLEOTIDE SEQUENCE</scope>
    <source>
        <strain evidence="6">CGMCC 1.12153</strain>
    </source>
</reference>
<dbReference type="CDD" id="cd01407">
    <property type="entry name" value="SIR2-fam"/>
    <property type="match status" value="1"/>
</dbReference>
<reference evidence="6" key="1">
    <citation type="journal article" date="2014" name="Int. J. Syst. Evol. Microbiol.">
        <title>Complete genome sequence of Corynebacterium casei LMG S-19264T (=DSM 44701T), isolated from a smear-ripened cheese.</title>
        <authorList>
            <consortium name="US DOE Joint Genome Institute (JGI-PGF)"/>
            <person name="Walter F."/>
            <person name="Albersmeier A."/>
            <person name="Kalinowski J."/>
            <person name="Ruckert C."/>
        </authorList>
    </citation>
    <scope>NUCLEOTIDE SEQUENCE</scope>
    <source>
        <strain evidence="6">CGMCC 1.12153</strain>
    </source>
</reference>
<dbReference type="InterPro" id="IPR026591">
    <property type="entry name" value="Sirtuin_cat_small_dom_sf"/>
</dbReference>
<evidence type="ECO:0000256" key="2">
    <source>
        <dbReference type="ARBA" id="ARBA00022679"/>
    </source>
</evidence>
<dbReference type="AlphaFoldDB" id="A0A917B1S1"/>
<accession>A0A917B1S1</accession>
<feature type="binding site" evidence="4">
    <location>
        <position position="130"/>
    </location>
    <ligand>
        <name>Zn(2+)</name>
        <dbReference type="ChEBI" id="CHEBI:29105"/>
    </ligand>
</feature>
<evidence type="ECO:0000256" key="1">
    <source>
        <dbReference type="ARBA" id="ARBA00012928"/>
    </source>
</evidence>
<dbReference type="SUPFAM" id="SSF52467">
    <property type="entry name" value="DHS-like NAD/FAD-binding domain"/>
    <property type="match status" value="1"/>
</dbReference>
<dbReference type="InterPro" id="IPR003000">
    <property type="entry name" value="Sirtuin"/>
</dbReference>
<dbReference type="NCBIfam" id="NF001754">
    <property type="entry name" value="PRK00481.1-4"/>
    <property type="match status" value="1"/>
</dbReference>
<dbReference type="Proteomes" id="UP000660110">
    <property type="component" value="Unassembled WGS sequence"/>
</dbReference>
<sequence>MKNQLKQTAEQLAQARHVVVLTGAGVSTASGIPDFRSNEGLWAQDFKREDYMSVDYYNFDPVDFWIKYKEIFRLKLLQQYEPNVVHHFLKQLETKGRRISIITQNVDGLHAQVNSSRVVEYHGSLNKATCPHCQEAYTMEYVLANDTPQCKECNTVLKPNVVLFGDLITAHDEAEALIDEADFLLVLGTSLQVTPFSFLPEYASSRNIASTLINKEATIKDRVFDQVILGDLSELIPKLQTELKNVSSF</sequence>
<dbReference type="PROSITE" id="PS50305">
    <property type="entry name" value="SIRTUIN"/>
    <property type="match status" value="1"/>
</dbReference>
<evidence type="ECO:0000256" key="3">
    <source>
        <dbReference type="ARBA" id="ARBA00023027"/>
    </source>
</evidence>
<protein>
    <recommendedName>
        <fullName evidence="1">protein acetyllysine N-acetyltransferase</fullName>
        <ecNumber evidence="1">2.3.1.286</ecNumber>
    </recommendedName>
</protein>
<keyword evidence="3" id="KW-0520">NAD</keyword>
<dbReference type="PANTHER" id="PTHR11085">
    <property type="entry name" value="NAD-DEPENDENT PROTEIN DEACYLASE SIRTUIN-5, MITOCHONDRIAL-RELATED"/>
    <property type="match status" value="1"/>
</dbReference>
<feature type="binding site" evidence="4">
    <location>
        <position position="150"/>
    </location>
    <ligand>
        <name>Zn(2+)</name>
        <dbReference type="ChEBI" id="CHEBI:29105"/>
    </ligand>
</feature>
<evidence type="ECO:0000256" key="4">
    <source>
        <dbReference type="PROSITE-ProRule" id="PRU00236"/>
    </source>
</evidence>
<keyword evidence="2" id="KW-0808">Transferase</keyword>
<proteinExistence type="predicted"/>
<evidence type="ECO:0000313" key="7">
    <source>
        <dbReference type="Proteomes" id="UP000660110"/>
    </source>
</evidence>